<dbReference type="EMBL" id="JBHUEE010000001">
    <property type="protein sequence ID" value="MFD1716669.1"/>
    <property type="molecule type" value="Genomic_DNA"/>
</dbReference>
<reference evidence="3" key="1">
    <citation type="journal article" date="2019" name="Int. J. Syst. Evol. Microbiol.">
        <title>The Global Catalogue of Microorganisms (GCM) 10K type strain sequencing project: providing services to taxonomists for standard genome sequencing and annotation.</title>
        <authorList>
            <consortium name="The Broad Institute Genomics Platform"/>
            <consortium name="The Broad Institute Genome Sequencing Center for Infectious Disease"/>
            <person name="Wu L."/>
            <person name="Ma J."/>
        </authorList>
    </citation>
    <scope>NUCLEOTIDE SEQUENCE [LARGE SCALE GENOMIC DNA]</scope>
    <source>
        <strain evidence="3">JCM 17130</strain>
    </source>
</reference>
<dbReference type="RefSeq" id="WP_388002097.1">
    <property type="nucleotide sequence ID" value="NZ_JBHUEE010000001.1"/>
</dbReference>
<evidence type="ECO:0000313" key="2">
    <source>
        <dbReference type="EMBL" id="MFD1716669.1"/>
    </source>
</evidence>
<comment type="caution">
    <text evidence="2">The sequence shown here is derived from an EMBL/GenBank/DDBJ whole genome shotgun (WGS) entry which is preliminary data.</text>
</comment>
<dbReference type="Proteomes" id="UP001597277">
    <property type="component" value="Unassembled WGS sequence"/>
</dbReference>
<accession>A0ABW4L3Y0</accession>
<organism evidence="2 3">
    <name type="scientific">Georgenia deserti</name>
    <dbReference type="NCBI Taxonomy" id="2093781"/>
    <lineage>
        <taxon>Bacteria</taxon>
        <taxon>Bacillati</taxon>
        <taxon>Actinomycetota</taxon>
        <taxon>Actinomycetes</taxon>
        <taxon>Micrococcales</taxon>
        <taxon>Bogoriellaceae</taxon>
        <taxon>Georgenia</taxon>
    </lineage>
</organism>
<protein>
    <recommendedName>
        <fullName evidence="4">Secreted protein</fullName>
    </recommendedName>
</protein>
<gene>
    <name evidence="2" type="ORF">ACFSE6_02390</name>
</gene>
<sequence length="312" mass="32042">MDLLRRLSVGALLAPLARPVTGAGPTAESSAGGSGPVAAAMGRHRGRLRRHPATTVPPQPVVLGGARVVQVDGASCGSTVLLMLAATGDPVLARWLETGELPAGLLPHRMPPEIPREDGTGLAVAPGLRTAVDRLAAAQRHVHRRTSARALCLLPWPAALGTPPWTAAREARFPGVRYHHLPIDDTAPAAASLLAAVHTATLAGTPVPLYTGGDLAHGLTSAPPRHVVLAVPPPDGAPHRGHDTSGNPVLHLFEPSGGRVHQVPVADLLGRRDPHPALGGWPHVCWVLLPRTGAGSPSVAPATGGRHAGQVP</sequence>
<evidence type="ECO:0008006" key="4">
    <source>
        <dbReference type="Google" id="ProtNLM"/>
    </source>
</evidence>
<keyword evidence="3" id="KW-1185">Reference proteome</keyword>
<name>A0ABW4L3Y0_9MICO</name>
<feature type="region of interest" description="Disordered" evidence="1">
    <location>
        <begin position="19"/>
        <end position="43"/>
    </location>
</feature>
<evidence type="ECO:0000313" key="3">
    <source>
        <dbReference type="Proteomes" id="UP001597277"/>
    </source>
</evidence>
<evidence type="ECO:0000256" key="1">
    <source>
        <dbReference type="SAM" id="MobiDB-lite"/>
    </source>
</evidence>
<proteinExistence type="predicted"/>
<feature type="compositionally biased region" description="Low complexity" evidence="1">
    <location>
        <begin position="27"/>
        <end position="40"/>
    </location>
</feature>